<dbReference type="PANTHER" id="PTHR43622:SF1">
    <property type="entry name" value="3-DEHYDROQUINATE SYNTHASE"/>
    <property type="match status" value="1"/>
</dbReference>
<comment type="function">
    <text evidence="4">Catalyzes the conversion of 3-deoxy-D-arabino-heptulosonate 7-phosphate (DAHP) to dehydroquinate (DHQ).</text>
</comment>
<dbReference type="GO" id="GO:0005737">
    <property type="term" value="C:cytoplasm"/>
    <property type="evidence" value="ECO:0007669"/>
    <property type="project" value="InterPro"/>
</dbReference>
<evidence type="ECO:0000256" key="12">
    <source>
        <dbReference type="NCBIfam" id="TIGR01357"/>
    </source>
</evidence>
<evidence type="ECO:0000313" key="15">
    <source>
        <dbReference type="EMBL" id="QED23330.1"/>
    </source>
</evidence>
<dbReference type="EMBL" id="CP029077">
    <property type="protein sequence ID" value="QED23330.1"/>
    <property type="molecule type" value="Genomic_DNA"/>
</dbReference>
<comment type="cofactor">
    <cofactor evidence="2">
        <name>Co(2+)</name>
        <dbReference type="ChEBI" id="CHEBI:48828"/>
    </cofactor>
</comment>
<evidence type="ECO:0000256" key="7">
    <source>
        <dbReference type="ARBA" id="ARBA00022833"/>
    </source>
</evidence>
<comment type="cofactor">
    <cofactor evidence="1">
        <name>NAD(+)</name>
        <dbReference type="ChEBI" id="CHEBI:57540"/>
    </cofactor>
</comment>
<keyword evidence="11" id="KW-0170">Cobalt</keyword>
<reference evidence="15 16" key="1">
    <citation type="journal article" date="2019" name="ISME J.">
        <title>Deianiraea, an extracellular bacterium associated with the ciliate Paramecium, suggests an alternative scenario for the evolution of Rickettsiales.</title>
        <authorList>
            <person name="Castelli M."/>
            <person name="Sabaneyeva E."/>
            <person name="Lanzoni O."/>
            <person name="Lebedeva N."/>
            <person name="Floriano A.M."/>
            <person name="Gaiarsa S."/>
            <person name="Benken K."/>
            <person name="Modeo L."/>
            <person name="Bandi C."/>
            <person name="Potekhin A."/>
            <person name="Sassera D."/>
            <person name="Petroni G."/>
        </authorList>
    </citation>
    <scope>NUCLEOTIDE SEQUENCE [LARGE SCALE GENOMIC DNA]</scope>
    <source>
        <strain evidence="15">CyL4-1</strain>
    </source>
</reference>
<evidence type="ECO:0000256" key="10">
    <source>
        <dbReference type="ARBA" id="ARBA00023239"/>
    </source>
</evidence>
<dbReference type="InterPro" id="IPR016037">
    <property type="entry name" value="DHQ_synth_AroB"/>
</dbReference>
<dbReference type="SUPFAM" id="SSF56796">
    <property type="entry name" value="Dehydroquinate synthase-like"/>
    <property type="match status" value="1"/>
</dbReference>
<accession>A0A5B8XDL4</accession>
<dbReference type="GO" id="GO:0009073">
    <property type="term" value="P:aromatic amino acid family biosynthetic process"/>
    <property type="evidence" value="ECO:0007669"/>
    <property type="project" value="UniProtKB-KW"/>
</dbReference>
<evidence type="ECO:0000256" key="8">
    <source>
        <dbReference type="ARBA" id="ARBA00023027"/>
    </source>
</evidence>
<evidence type="ECO:0000259" key="14">
    <source>
        <dbReference type="Pfam" id="PF24621"/>
    </source>
</evidence>
<keyword evidence="9" id="KW-0057">Aromatic amino acid biosynthesis</keyword>
<dbReference type="Gene3D" id="1.20.1090.10">
    <property type="entry name" value="Dehydroquinate synthase-like - alpha domain"/>
    <property type="match status" value="1"/>
</dbReference>
<evidence type="ECO:0000256" key="11">
    <source>
        <dbReference type="ARBA" id="ARBA00023285"/>
    </source>
</evidence>
<evidence type="ECO:0000256" key="4">
    <source>
        <dbReference type="ARBA" id="ARBA00003485"/>
    </source>
</evidence>
<dbReference type="AlphaFoldDB" id="A0A5B8XDL4"/>
<feature type="domain" description="3-dehydroquinate synthase C-terminal" evidence="14">
    <location>
        <begin position="206"/>
        <end position="360"/>
    </location>
</feature>
<dbReference type="InterPro" id="IPR056179">
    <property type="entry name" value="DHQS_C"/>
</dbReference>
<keyword evidence="8" id="KW-0520">NAD</keyword>
<evidence type="ECO:0000256" key="6">
    <source>
        <dbReference type="ARBA" id="ARBA00022741"/>
    </source>
</evidence>
<dbReference type="InterPro" id="IPR030960">
    <property type="entry name" value="DHQS/DOIS_N"/>
</dbReference>
<dbReference type="GO" id="GO:0009423">
    <property type="term" value="P:chorismate biosynthetic process"/>
    <property type="evidence" value="ECO:0007669"/>
    <property type="project" value="UniProtKB-UniRule"/>
</dbReference>
<evidence type="ECO:0000256" key="2">
    <source>
        <dbReference type="ARBA" id="ARBA00001941"/>
    </source>
</evidence>
<keyword evidence="9" id="KW-0028">Amino-acid biosynthesis</keyword>
<name>A0A5B8XDL4_9RICK</name>
<dbReference type="Gene3D" id="3.40.50.1970">
    <property type="match status" value="1"/>
</dbReference>
<comment type="cofactor">
    <cofactor evidence="3">
        <name>Zn(2+)</name>
        <dbReference type="ChEBI" id="CHEBI:29105"/>
    </cofactor>
</comment>
<sequence>MFLKIVKTLAFNILIYKMSKFSLFMQVCTSSKNYEILFVGGETYQSIGAKILSHFNAKSYIILTEKNIPSEYYNGIYHYLEANGANIHLIKLDSIGEKNKDFKVLTKVSKSIFENVTLTRNSVLIAIGGGVIGDLGGFLASILMRGIRFVQMPTTLLAMTDSSIGGKTGINAFGYKNVIGAFYQPDMVICNANYLKTLPYEEYISGYAEILKHAILTKEHVDFLPDLLKNEHKIASRDMRFLTGIIKISCQIKANIVSRDEREQNGVRAFLNFGHTIAHAVEKLKELDGRILHGHAVAIGMIAELKLAYKLGYFKDYELISILETHFENIKLPARLEQLIEVNSRVYRQILAKVTLDKKNHRNIGEDIMISFAIPKKIGAMENIRISLSSLKKLLSDIL</sequence>
<evidence type="ECO:0000256" key="5">
    <source>
        <dbReference type="ARBA" id="ARBA00022723"/>
    </source>
</evidence>
<gene>
    <name evidence="15" type="ORF">Deia_00535</name>
</gene>
<dbReference type="Proteomes" id="UP000321934">
    <property type="component" value="Chromosome"/>
</dbReference>
<keyword evidence="7" id="KW-0862">Zinc</keyword>
<keyword evidence="6" id="KW-0547">Nucleotide-binding</keyword>
<dbReference type="Pfam" id="PF24621">
    <property type="entry name" value="DHQS_C"/>
    <property type="match status" value="1"/>
</dbReference>
<dbReference type="GO" id="GO:0000166">
    <property type="term" value="F:nucleotide binding"/>
    <property type="evidence" value="ECO:0007669"/>
    <property type="project" value="UniProtKB-KW"/>
</dbReference>
<proteinExistence type="predicted"/>
<evidence type="ECO:0000313" key="16">
    <source>
        <dbReference type="Proteomes" id="UP000321934"/>
    </source>
</evidence>
<feature type="domain" description="3-dehydroquinate synthase N-terminal" evidence="13">
    <location>
        <begin position="96"/>
        <end position="204"/>
    </location>
</feature>
<keyword evidence="5" id="KW-0479">Metal-binding</keyword>
<keyword evidence="16" id="KW-1185">Reference proteome</keyword>
<dbReference type="FunFam" id="3.40.50.1970:FF:000007">
    <property type="entry name" value="Pentafunctional AROM polypeptide"/>
    <property type="match status" value="1"/>
</dbReference>
<protein>
    <recommendedName>
        <fullName evidence="12">3-dehydroquinate synthase</fullName>
        <ecNumber evidence="12">4.2.3.4</ecNumber>
    </recommendedName>
</protein>
<dbReference type="GO" id="GO:0003856">
    <property type="term" value="F:3-dehydroquinate synthase activity"/>
    <property type="evidence" value="ECO:0007669"/>
    <property type="project" value="UniProtKB-UniRule"/>
</dbReference>
<dbReference type="InterPro" id="IPR030963">
    <property type="entry name" value="DHQ_synth_fam"/>
</dbReference>
<evidence type="ECO:0000256" key="9">
    <source>
        <dbReference type="ARBA" id="ARBA00023141"/>
    </source>
</evidence>
<evidence type="ECO:0000256" key="3">
    <source>
        <dbReference type="ARBA" id="ARBA00001947"/>
    </source>
</evidence>
<dbReference type="NCBIfam" id="TIGR01357">
    <property type="entry name" value="aroB"/>
    <property type="match status" value="1"/>
</dbReference>
<dbReference type="InterPro" id="IPR050071">
    <property type="entry name" value="Dehydroquinate_synthase"/>
</dbReference>
<dbReference type="PANTHER" id="PTHR43622">
    <property type="entry name" value="3-DEHYDROQUINATE SYNTHASE"/>
    <property type="match status" value="1"/>
</dbReference>
<dbReference type="EC" id="4.2.3.4" evidence="12"/>
<evidence type="ECO:0000256" key="1">
    <source>
        <dbReference type="ARBA" id="ARBA00001911"/>
    </source>
</evidence>
<dbReference type="CDD" id="cd08195">
    <property type="entry name" value="DHQS"/>
    <property type="match status" value="1"/>
</dbReference>
<keyword evidence="10" id="KW-0456">Lyase</keyword>
<dbReference type="PIRSF" id="PIRSF001455">
    <property type="entry name" value="DHQ_synth"/>
    <property type="match status" value="1"/>
</dbReference>
<organism evidence="15 16">
    <name type="scientific">Candidatus Deianiraea vastatrix</name>
    <dbReference type="NCBI Taxonomy" id="2163644"/>
    <lineage>
        <taxon>Bacteria</taxon>
        <taxon>Pseudomonadati</taxon>
        <taxon>Pseudomonadota</taxon>
        <taxon>Alphaproteobacteria</taxon>
        <taxon>Rickettsiales</taxon>
        <taxon>Candidatus Deianiraeaceae</taxon>
        <taxon>Candidatus Deianiraea</taxon>
    </lineage>
</organism>
<dbReference type="Pfam" id="PF01761">
    <property type="entry name" value="DHQ_synthase"/>
    <property type="match status" value="1"/>
</dbReference>
<dbReference type="GO" id="GO:0046872">
    <property type="term" value="F:metal ion binding"/>
    <property type="evidence" value="ECO:0007669"/>
    <property type="project" value="UniProtKB-KW"/>
</dbReference>
<evidence type="ECO:0000259" key="13">
    <source>
        <dbReference type="Pfam" id="PF01761"/>
    </source>
</evidence>